<dbReference type="SUPFAM" id="SSF47370">
    <property type="entry name" value="Bromodomain"/>
    <property type="match status" value="2"/>
</dbReference>
<feature type="compositionally biased region" description="Basic residues" evidence="16">
    <location>
        <begin position="544"/>
        <end position="566"/>
    </location>
</feature>
<feature type="region of interest" description="Disordered" evidence="16">
    <location>
        <begin position="267"/>
        <end position="348"/>
    </location>
</feature>
<dbReference type="GO" id="GO:0071168">
    <property type="term" value="P:protein localization to chromatin"/>
    <property type="evidence" value="ECO:0007669"/>
    <property type="project" value="Ensembl"/>
</dbReference>
<dbReference type="Gene3D" id="1.20.1270.220">
    <property type="match status" value="1"/>
</dbReference>
<evidence type="ECO:0000256" key="14">
    <source>
        <dbReference type="ARBA" id="ARBA00046861"/>
    </source>
</evidence>
<dbReference type="GO" id="GO:0140012">
    <property type="term" value="F:histone H4K5ac reader activity"/>
    <property type="evidence" value="ECO:0007669"/>
    <property type="project" value="Ensembl"/>
</dbReference>
<dbReference type="PROSITE" id="PS51525">
    <property type="entry name" value="NET"/>
    <property type="match status" value="1"/>
</dbReference>
<dbReference type="InterPro" id="IPR027353">
    <property type="entry name" value="NET_dom"/>
</dbReference>
<dbReference type="PANTHER" id="PTHR22880:SF240">
    <property type="entry name" value="BROMODOMAIN-CONTAINING PROTEIN 2"/>
    <property type="match status" value="1"/>
</dbReference>
<dbReference type="OMA" id="GGMDQHT"/>
<comment type="subunit">
    <text evidence="14">Homodimer. Interacts with E2F1. Interacts with (acetylated) STAT3; promoting STAT3 recruitment to chromatin. Interacts with CTCF; promoting BRD2 recruitment to chromatin.</text>
</comment>
<keyword evidence="11" id="KW-0539">Nucleus</keyword>
<evidence type="ECO:0000256" key="8">
    <source>
        <dbReference type="ARBA" id="ARBA00023015"/>
    </source>
</evidence>
<proteinExistence type="inferred from homology"/>
<feature type="compositionally biased region" description="Basic and acidic residues" evidence="16">
    <location>
        <begin position="756"/>
        <end position="767"/>
    </location>
</feature>
<keyword evidence="8" id="KW-0805">Transcription regulation</keyword>
<feature type="region of interest" description="Disordered" evidence="16">
    <location>
        <begin position="52"/>
        <end position="72"/>
    </location>
</feature>
<dbReference type="InterPro" id="IPR043508">
    <property type="entry name" value="Bromo_Brdt_I"/>
</dbReference>
<dbReference type="InterPro" id="IPR043509">
    <property type="entry name" value="Bromo_Brdt_II"/>
</dbReference>
<dbReference type="STRING" id="61853.ENSNLEP00000025562"/>
<dbReference type="InParanoid" id="A0A2I3FYI3"/>
<dbReference type="PROSITE" id="PS50014">
    <property type="entry name" value="BROMODOMAIN_2"/>
    <property type="match status" value="2"/>
</dbReference>
<dbReference type="FunCoup" id="A0A2I3FYI3">
    <property type="interactions" value="3119"/>
</dbReference>
<evidence type="ECO:0000256" key="5">
    <source>
        <dbReference type="ARBA" id="ARBA00022737"/>
    </source>
</evidence>
<name>A0A2I3FYI3_NOMLE</name>
<dbReference type="FunFam" id="1.20.920.10:FF:000002">
    <property type="entry name" value="Bromodomain-containing protein 4"/>
    <property type="match status" value="1"/>
</dbReference>
<feature type="compositionally biased region" description="Acidic residues" evidence="16">
    <location>
        <begin position="480"/>
        <end position="514"/>
    </location>
</feature>
<evidence type="ECO:0000256" key="6">
    <source>
        <dbReference type="ARBA" id="ARBA00022853"/>
    </source>
</evidence>
<feature type="domain" description="Bromo" evidence="17">
    <location>
        <begin position="90"/>
        <end position="162"/>
    </location>
</feature>
<dbReference type="GO" id="GO:2000330">
    <property type="term" value="P:positive regulation of T-helper 17 cell lineage commitment"/>
    <property type="evidence" value="ECO:0007669"/>
    <property type="project" value="Ensembl"/>
</dbReference>
<dbReference type="PRINTS" id="PR00503">
    <property type="entry name" value="BROMODOMAIN"/>
</dbReference>
<organism evidence="19 20">
    <name type="scientific">Nomascus leucogenys</name>
    <name type="common">Northern white-cheeked gibbon</name>
    <name type="synonym">Hylobates leucogenys</name>
    <dbReference type="NCBI Taxonomy" id="61853"/>
    <lineage>
        <taxon>Eukaryota</taxon>
        <taxon>Metazoa</taxon>
        <taxon>Chordata</taxon>
        <taxon>Craniata</taxon>
        <taxon>Vertebrata</taxon>
        <taxon>Euteleostomi</taxon>
        <taxon>Mammalia</taxon>
        <taxon>Eutheria</taxon>
        <taxon>Euarchontoglires</taxon>
        <taxon>Primates</taxon>
        <taxon>Haplorrhini</taxon>
        <taxon>Catarrhini</taxon>
        <taxon>Hylobatidae</taxon>
        <taxon>Nomascus</taxon>
    </lineage>
</organism>
<keyword evidence="4" id="KW-0597">Phosphoprotein</keyword>
<dbReference type="InterPro" id="IPR001487">
    <property type="entry name" value="Bromodomain"/>
</dbReference>
<keyword evidence="9 15" id="KW-0103">Bromodomain</keyword>
<dbReference type="PROSITE" id="PS00633">
    <property type="entry name" value="BROMODOMAIN_1"/>
    <property type="match status" value="2"/>
</dbReference>
<comment type="subcellular location">
    <subcellularLocation>
        <location evidence="2">Chromosome</location>
    </subcellularLocation>
    <subcellularLocation>
        <location evidence="1">Nucleus</location>
    </subcellularLocation>
</comment>
<feature type="region of interest" description="Disordered" evidence="16">
    <location>
        <begin position="747"/>
        <end position="827"/>
    </location>
</feature>
<evidence type="ECO:0000256" key="2">
    <source>
        <dbReference type="ARBA" id="ARBA00004286"/>
    </source>
</evidence>
<reference evidence="19" key="3">
    <citation type="submission" date="2025-09" db="UniProtKB">
        <authorList>
            <consortium name="Ensembl"/>
        </authorList>
    </citation>
    <scope>IDENTIFICATION</scope>
</reference>
<dbReference type="GO" id="GO:0007259">
    <property type="term" value="P:cell surface receptor signaling pathway via JAK-STAT"/>
    <property type="evidence" value="ECO:0007669"/>
    <property type="project" value="Ensembl"/>
</dbReference>
<keyword evidence="10" id="KW-0804">Transcription</keyword>
<feature type="domain" description="Bromo" evidence="17">
    <location>
        <begin position="363"/>
        <end position="435"/>
    </location>
</feature>
<feature type="region of interest" description="Disordered" evidence="16">
    <location>
        <begin position="645"/>
        <end position="681"/>
    </location>
</feature>
<dbReference type="GO" id="GO:0000785">
    <property type="term" value="C:chromatin"/>
    <property type="evidence" value="ECO:0007669"/>
    <property type="project" value="Ensembl"/>
</dbReference>
<feature type="region of interest" description="Disordered" evidence="16">
    <location>
        <begin position="1"/>
        <end position="21"/>
    </location>
</feature>
<dbReference type="FunFam" id="1.20.920.10:FF:000003">
    <property type="entry name" value="Bromodomain-containing protein 2"/>
    <property type="match status" value="1"/>
</dbReference>
<evidence type="ECO:0000259" key="18">
    <source>
        <dbReference type="PROSITE" id="PS51525"/>
    </source>
</evidence>
<evidence type="ECO:0000256" key="11">
    <source>
        <dbReference type="ARBA" id="ARBA00023242"/>
    </source>
</evidence>
<keyword evidence="5" id="KW-0677">Repeat</keyword>
<dbReference type="GeneTree" id="ENSGT00940000153385"/>
<feature type="region of interest" description="Disordered" evidence="16">
    <location>
        <begin position="455"/>
        <end position="622"/>
    </location>
</feature>
<dbReference type="SMART" id="SM00297">
    <property type="entry name" value="BROMO"/>
    <property type="match status" value="2"/>
</dbReference>
<evidence type="ECO:0000256" key="15">
    <source>
        <dbReference type="PROSITE-ProRule" id="PRU00035"/>
    </source>
</evidence>
<dbReference type="GO" id="GO:0140588">
    <property type="term" value="P:chromatin looping"/>
    <property type="evidence" value="ECO:0007669"/>
    <property type="project" value="Ensembl"/>
</dbReference>
<feature type="compositionally biased region" description="Basic and acidic residues" evidence="16">
    <location>
        <begin position="315"/>
        <end position="331"/>
    </location>
</feature>
<dbReference type="InterPro" id="IPR018359">
    <property type="entry name" value="Bromodomain_CS"/>
</dbReference>
<feature type="compositionally biased region" description="Gly residues" evidence="16">
    <location>
        <begin position="592"/>
        <end position="612"/>
    </location>
</feature>
<evidence type="ECO:0000256" key="10">
    <source>
        <dbReference type="ARBA" id="ARBA00023163"/>
    </source>
</evidence>
<evidence type="ECO:0000256" key="7">
    <source>
        <dbReference type="ARBA" id="ARBA00022990"/>
    </source>
</evidence>
<dbReference type="Pfam" id="PF17035">
    <property type="entry name" value="BET"/>
    <property type="match status" value="1"/>
</dbReference>
<dbReference type="Ensembl" id="ENSNLET00000055212.1">
    <property type="protein sequence ID" value="ENSNLEP00000025562.1"/>
    <property type="gene ID" value="ENSNLEG00000006782.3"/>
</dbReference>
<dbReference type="GO" id="GO:0016607">
    <property type="term" value="C:nuclear speck"/>
    <property type="evidence" value="ECO:0007669"/>
    <property type="project" value="Ensembl"/>
</dbReference>
<protein>
    <recommendedName>
        <fullName evidence="12">Bromodomain-containing protein 2</fullName>
    </recommendedName>
</protein>
<dbReference type="Pfam" id="PF00439">
    <property type="entry name" value="Bromodomain"/>
    <property type="match status" value="2"/>
</dbReference>
<feature type="domain" description="NET" evidence="18">
    <location>
        <begin position="667"/>
        <end position="749"/>
    </location>
</feature>
<dbReference type="FunFam" id="1.20.1270.220:FF:000001">
    <property type="entry name" value="bromodomain-containing protein 2 isoform X1"/>
    <property type="match status" value="1"/>
</dbReference>
<evidence type="ECO:0000256" key="4">
    <source>
        <dbReference type="ARBA" id="ARBA00022553"/>
    </source>
</evidence>
<dbReference type="CDD" id="cd05497">
    <property type="entry name" value="Bromo_Brdt_I_like"/>
    <property type="match status" value="1"/>
</dbReference>
<reference evidence="19" key="2">
    <citation type="submission" date="2025-08" db="UniProtKB">
        <authorList>
            <consortium name="Ensembl"/>
        </authorList>
    </citation>
    <scope>IDENTIFICATION</scope>
</reference>
<evidence type="ECO:0000259" key="17">
    <source>
        <dbReference type="PROSITE" id="PS50014"/>
    </source>
</evidence>
<comment type="similarity">
    <text evidence="13">Belongs to the BET family.</text>
</comment>
<dbReference type="GO" id="GO:0004674">
    <property type="term" value="F:protein serine/threonine kinase activity"/>
    <property type="evidence" value="ECO:0007669"/>
    <property type="project" value="Ensembl"/>
</dbReference>
<evidence type="ECO:0000256" key="12">
    <source>
        <dbReference type="ARBA" id="ARBA00040998"/>
    </source>
</evidence>
<dbReference type="InterPro" id="IPR038336">
    <property type="entry name" value="NET_sf"/>
</dbReference>
<dbReference type="GO" id="GO:0006357">
    <property type="term" value="P:regulation of transcription by RNA polymerase II"/>
    <property type="evidence" value="ECO:0007669"/>
    <property type="project" value="Ensembl"/>
</dbReference>
<reference evidence="19 20" key="1">
    <citation type="submission" date="2012-10" db="EMBL/GenBank/DDBJ databases">
        <authorList>
            <consortium name="Gibbon Genome Sequencing Consortium"/>
        </authorList>
    </citation>
    <scope>NUCLEOTIDE SEQUENCE [LARGE SCALE GENOMIC DNA]</scope>
</reference>
<keyword evidence="20" id="KW-1185">Reference proteome</keyword>
<dbReference type="InterPro" id="IPR036427">
    <property type="entry name" value="Bromodomain-like_sf"/>
</dbReference>
<evidence type="ECO:0000256" key="9">
    <source>
        <dbReference type="ARBA" id="ARBA00023117"/>
    </source>
</evidence>
<dbReference type="GO" id="GO:0140033">
    <property type="term" value="F:acetylation-dependent protein binding"/>
    <property type="evidence" value="ECO:0007669"/>
    <property type="project" value="Ensembl"/>
</dbReference>
<evidence type="ECO:0000256" key="16">
    <source>
        <dbReference type="SAM" id="MobiDB-lite"/>
    </source>
</evidence>
<feature type="compositionally biased region" description="Low complexity" evidence="16">
    <location>
        <begin position="789"/>
        <end position="821"/>
    </location>
</feature>
<dbReference type="GO" id="GO:0140015">
    <property type="term" value="F:histone H3K14ac reader activity"/>
    <property type="evidence" value="ECO:0007669"/>
    <property type="project" value="Ensembl"/>
</dbReference>
<feature type="compositionally biased region" description="Low complexity" evidence="16">
    <location>
        <begin position="284"/>
        <end position="297"/>
    </location>
</feature>
<evidence type="ECO:0000256" key="3">
    <source>
        <dbReference type="ARBA" id="ARBA00022454"/>
    </source>
</evidence>
<dbReference type="GO" id="GO:0001843">
    <property type="term" value="P:neural tube closure"/>
    <property type="evidence" value="ECO:0007669"/>
    <property type="project" value="Ensembl"/>
</dbReference>
<dbReference type="AlphaFoldDB" id="A0A2I3FYI3"/>
<keyword evidence="7" id="KW-0007">Acetylation</keyword>
<evidence type="ECO:0000256" key="13">
    <source>
        <dbReference type="ARBA" id="ARBA00044509"/>
    </source>
</evidence>
<dbReference type="CDD" id="cd05498">
    <property type="entry name" value="Bromo_Brdt_II_like"/>
    <property type="match status" value="1"/>
</dbReference>
<dbReference type="GO" id="GO:0140011">
    <property type="term" value="F:histone H4K12ac reader activity"/>
    <property type="evidence" value="ECO:0007669"/>
    <property type="project" value="Ensembl"/>
</dbReference>
<dbReference type="EMBL" id="ADFV01069504">
    <property type="status" value="NOT_ANNOTATED_CDS"/>
    <property type="molecule type" value="Genomic_DNA"/>
</dbReference>
<evidence type="ECO:0000313" key="19">
    <source>
        <dbReference type="Ensembl" id="ENSNLEP00000025562.1"/>
    </source>
</evidence>
<dbReference type="InterPro" id="IPR050935">
    <property type="entry name" value="Bromo_chromatin_reader"/>
</dbReference>
<evidence type="ECO:0000313" key="20">
    <source>
        <dbReference type="Proteomes" id="UP000001073"/>
    </source>
</evidence>
<dbReference type="EMBL" id="ADFV01069505">
    <property type="status" value="NOT_ANNOTATED_CDS"/>
    <property type="molecule type" value="Genomic_DNA"/>
</dbReference>
<sequence>MLQNVTPHKLPGEGNAGLLGLGPEAAAPGKRIRKPSLLYEGFESPTMASVPALQLTPANPPPPEVSNPKKPGRVTNQLQYLHKVVMKALWKHQFAWPFRQPVDAVKLGLPDYHKIIKQPMDMGTIKRRLENNYYWAASECMQDFNTMFTNCYIYNKPTDDIVLMAQTLEKIFLQKVASMPQEEQELAVTIPKNSHKKGAKLAALQGSVTSAHQVPAVSSVSHTALYTPPPEIPTTVLNIPHPSVISSPLLKSLHSAGPPLLAVTAAPPAQPLAKKKGVKRKADTTTPTPTAILAPGSPASPPGSLEPKAARLPPMRRESGRPIKPPRKDLPDSQQQHQSSKKGKLSEQLKHCNGILKELLSKKHAAYAWPFYKPVDASALGLHDYHDIIKHPMDLSTVKRKMENRDYRDAQEFAADVRLMFSNCYKYNPPDHDVVAMARKLQDVFEFRYAKMPDEPLEPGPLPVSTAMPPGLAKSSSESSSEESSSESSSEEEEEEDEEDEEEEEESESSDSEEERAHRLAELQEQLRAVHEQLAALSQGPISKPKRKREKKEKKKKRKAEKHRGRAGADEDDKGPRAPRPPQPKKSKKASGSGGGSAALGSSGFGPSGGSGTKLQAGVQRRDLGSLQPPLLWFKRFSCLSLPSSQDYRLPKKATKTAPPALPTGYDSEEEEESRPMSYDEKRQLSLDINKLPGEKLGRVVHIIQAREPSLRDSNPEEIEIDFETLKPSTLRELERYVLSCLRKKPRKPYSTRTGFGEKRELEKRLQDVSGQLNSTKKPPKKPSEKTESSSAQQVAVSRLSASSSSSDSSSSSSSSSSSDTSDSDSG</sequence>
<dbReference type="Proteomes" id="UP000001073">
    <property type="component" value="Chromosome 1a"/>
</dbReference>
<evidence type="ECO:0000256" key="1">
    <source>
        <dbReference type="ARBA" id="ARBA00004123"/>
    </source>
</evidence>
<dbReference type="PANTHER" id="PTHR22880">
    <property type="entry name" value="FALZ-RELATED BROMODOMAIN-CONTAINING PROTEINS"/>
    <property type="match status" value="1"/>
</dbReference>
<dbReference type="GO" id="GO:0006334">
    <property type="term" value="P:nucleosome assembly"/>
    <property type="evidence" value="ECO:0007669"/>
    <property type="project" value="Ensembl"/>
</dbReference>
<dbReference type="GO" id="GO:0005737">
    <property type="term" value="C:cytoplasm"/>
    <property type="evidence" value="ECO:0007669"/>
    <property type="project" value="Ensembl"/>
</dbReference>
<gene>
    <name evidence="19" type="primary">BRD2</name>
</gene>
<accession>A0A2I3FYI3</accession>
<keyword evidence="3" id="KW-0158">Chromosome</keyword>
<dbReference type="Gene3D" id="1.20.920.10">
    <property type="entry name" value="Bromodomain-like"/>
    <property type="match status" value="2"/>
</dbReference>
<keyword evidence="6" id="KW-0156">Chromatin regulator</keyword>